<feature type="compositionally biased region" description="Basic and acidic residues" evidence="10">
    <location>
        <begin position="47"/>
        <end position="60"/>
    </location>
</feature>
<dbReference type="GO" id="GO:0004168">
    <property type="term" value="F:dolichol kinase activity"/>
    <property type="evidence" value="ECO:0007669"/>
    <property type="project" value="UniProtKB-EC"/>
</dbReference>
<dbReference type="GO" id="GO:0005789">
    <property type="term" value="C:endoplasmic reticulum membrane"/>
    <property type="evidence" value="ECO:0007669"/>
    <property type="project" value="UniProtKB-SubCell"/>
</dbReference>
<keyword evidence="9" id="KW-0472">Membrane</keyword>
<dbReference type="PANTHER" id="PTHR13205">
    <property type="entry name" value="TRANSMEMBRANE PROTEIN 15-RELATED"/>
    <property type="match status" value="1"/>
</dbReference>
<dbReference type="EMBL" id="JBBNAF010000007">
    <property type="protein sequence ID" value="KAK9128867.1"/>
    <property type="molecule type" value="Genomic_DNA"/>
</dbReference>
<evidence type="ECO:0000256" key="4">
    <source>
        <dbReference type="ARBA" id="ARBA00022679"/>
    </source>
</evidence>
<dbReference type="EC" id="2.7.1.108" evidence="3"/>
<keyword evidence="12" id="KW-1185">Reference proteome</keyword>
<comment type="similarity">
    <text evidence="2">Belongs to the polyprenol kinase family.</text>
</comment>
<comment type="caution">
    <text evidence="11">The sequence shown here is derived from an EMBL/GenBank/DDBJ whole genome shotgun (WGS) entry which is preliminary data.</text>
</comment>
<feature type="region of interest" description="Disordered" evidence="10">
    <location>
        <begin position="41"/>
        <end position="70"/>
    </location>
</feature>
<evidence type="ECO:0000313" key="11">
    <source>
        <dbReference type="EMBL" id="KAK9128867.1"/>
    </source>
</evidence>
<keyword evidence="5" id="KW-0812">Transmembrane</keyword>
<evidence type="ECO:0000256" key="6">
    <source>
        <dbReference type="ARBA" id="ARBA00022777"/>
    </source>
</evidence>
<evidence type="ECO:0000256" key="5">
    <source>
        <dbReference type="ARBA" id="ARBA00022692"/>
    </source>
</evidence>
<keyword evidence="8" id="KW-1133">Transmembrane helix</keyword>
<keyword evidence="6" id="KW-0418">Kinase</keyword>
<evidence type="ECO:0000256" key="10">
    <source>
        <dbReference type="SAM" id="MobiDB-lite"/>
    </source>
</evidence>
<reference evidence="11 12" key="1">
    <citation type="submission" date="2024-01" db="EMBL/GenBank/DDBJ databases">
        <title>Genome assemblies of Stephania.</title>
        <authorList>
            <person name="Yang L."/>
        </authorList>
    </citation>
    <scope>NUCLEOTIDE SEQUENCE [LARGE SCALE GENOMIC DNA]</scope>
    <source>
        <strain evidence="11">YNDBR</strain>
        <tissue evidence="11">Leaf</tissue>
    </source>
</reference>
<evidence type="ECO:0000256" key="1">
    <source>
        <dbReference type="ARBA" id="ARBA00004477"/>
    </source>
</evidence>
<comment type="subcellular location">
    <subcellularLocation>
        <location evidence="1">Endoplasmic reticulum membrane</location>
        <topology evidence="1">Multi-pass membrane protein</topology>
    </subcellularLocation>
</comment>
<accession>A0AAP0J9P9</accession>
<evidence type="ECO:0000256" key="8">
    <source>
        <dbReference type="ARBA" id="ARBA00022989"/>
    </source>
</evidence>
<evidence type="ECO:0000256" key="2">
    <source>
        <dbReference type="ARBA" id="ARBA00010794"/>
    </source>
</evidence>
<dbReference type="InterPro" id="IPR032974">
    <property type="entry name" value="Polypren_kinase"/>
</dbReference>
<organism evidence="11 12">
    <name type="scientific">Stephania yunnanensis</name>
    <dbReference type="NCBI Taxonomy" id="152371"/>
    <lineage>
        <taxon>Eukaryota</taxon>
        <taxon>Viridiplantae</taxon>
        <taxon>Streptophyta</taxon>
        <taxon>Embryophyta</taxon>
        <taxon>Tracheophyta</taxon>
        <taxon>Spermatophyta</taxon>
        <taxon>Magnoliopsida</taxon>
        <taxon>Ranunculales</taxon>
        <taxon>Menispermaceae</taxon>
        <taxon>Menispermoideae</taxon>
        <taxon>Cissampelideae</taxon>
        <taxon>Stephania</taxon>
    </lineage>
</organism>
<dbReference type="GO" id="GO:0043048">
    <property type="term" value="P:dolichyl monophosphate biosynthetic process"/>
    <property type="evidence" value="ECO:0007669"/>
    <property type="project" value="TreeGrafter"/>
</dbReference>
<protein>
    <recommendedName>
        <fullName evidence="3">dolichol kinase</fullName>
        <ecNumber evidence="3">2.7.1.108</ecNumber>
    </recommendedName>
</protein>
<sequence>MASWRIPCSKNGLTSTIRRGVFSTRGGMGMKTRETLKHALGGHAKARPKDHGASRPKQHDQSTSQQVSGTCMEHVPNDQVVKGVMEPGGQGDYGTRWQQKKEAVRWLVALQVLGQMKKCCIGGQRSGGQAELRHSMRASNMEARGGARRCLGAFFSGNTVAPWHGPRYKHSGAFAWALAQTRSRLGTGKAIPLAGASSKNGLTSTIRRGVFSLRSGMGMKARETLEHALGGHAKARSKDHSASHPKPVHQFMNAFVNHRDSDHLIVSPCNYFSLSLGCALRKWIWSEFNDRPLAPFTGILSLGIGDTMGVIGYSHSQQGRKTGLGLEQRRDSRVALTNETEESNVWALLISIPA</sequence>
<evidence type="ECO:0000256" key="9">
    <source>
        <dbReference type="ARBA" id="ARBA00023136"/>
    </source>
</evidence>
<name>A0AAP0J9P9_9MAGN</name>
<dbReference type="Proteomes" id="UP001420932">
    <property type="component" value="Unassembled WGS sequence"/>
</dbReference>
<evidence type="ECO:0000256" key="3">
    <source>
        <dbReference type="ARBA" id="ARBA00012132"/>
    </source>
</evidence>
<keyword evidence="7" id="KW-0256">Endoplasmic reticulum</keyword>
<dbReference type="PANTHER" id="PTHR13205:SF15">
    <property type="entry name" value="DOLICHOL KINASE"/>
    <property type="match status" value="1"/>
</dbReference>
<proteinExistence type="inferred from homology"/>
<evidence type="ECO:0000313" key="12">
    <source>
        <dbReference type="Proteomes" id="UP001420932"/>
    </source>
</evidence>
<evidence type="ECO:0000256" key="7">
    <source>
        <dbReference type="ARBA" id="ARBA00022824"/>
    </source>
</evidence>
<dbReference type="AlphaFoldDB" id="A0AAP0J9P9"/>
<gene>
    <name evidence="11" type="ORF">Syun_017664</name>
</gene>
<keyword evidence="4" id="KW-0808">Transferase</keyword>